<evidence type="ECO:0000256" key="1">
    <source>
        <dbReference type="SAM" id="Phobius"/>
    </source>
</evidence>
<dbReference type="InterPro" id="IPR050879">
    <property type="entry name" value="Acyltransferase_3"/>
</dbReference>
<proteinExistence type="predicted"/>
<feature type="transmembrane region" description="Helical" evidence="1">
    <location>
        <begin position="194"/>
        <end position="214"/>
    </location>
</feature>
<feature type="transmembrane region" description="Helical" evidence="1">
    <location>
        <begin position="132"/>
        <end position="154"/>
    </location>
</feature>
<feature type="domain" description="Acyltransferase 3" evidence="2">
    <location>
        <begin position="8"/>
        <end position="328"/>
    </location>
</feature>
<dbReference type="InterPro" id="IPR002656">
    <property type="entry name" value="Acyl_transf_3_dom"/>
</dbReference>
<feature type="transmembrane region" description="Helical" evidence="1">
    <location>
        <begin position="226"/>
        <end position="244"/>
    </location>
</feature>
<keyword evidence="1" id="KW-0472">Membrane</keyword>
<dbReference type="Proteomes" id="UP000235616">
    <property type="component" value="Unassembled WGS sequence"/>
</dbReference>
<feature type="transmembrane region" description="Helical" evidence="1">
    <location>
        <begin position="161"/>
        <end position="182"/>
    </location>
</feature>
<dbReference type="OrthoDB" id="9814807at2"/>
<dbReference type="EMBL" id="PNYA01000006">
    <property type="protein sequence ID" value="PMS21244.1"/>
    <property type="molecule type" value="Genomic_DNA"/>
</dbReference>
<name>A0A2N7VVR1_9BURK</name>
<reference evidence="3 4" key="1">
    <citation type="submission" date="2018-01" db="EMBL/GenBank/DDBJ databases">
        <title>Whole genome analyses suggest that Burkholderia sensu lato contains two further novel genera in the rhizoxinica-symbiotica group Mycetohabitans gen. nov., and Trinickia gen. nov.: implications for the evolution of diazotrophy and nodulation in the Burkholderiaceae.</title>
        <authorList>
            <person name="Estrada-de los Santos P."/>
            <person name="Palmer M."/>
            <person name="Chavez-Ramirez B."/>
            <person name="Beukes C."/>
            <person name="Steenkamp E.T."/>
            <person name="Hirsch A.M."/>
            <person name="Manyaka P."/>
            <person name="Maluk M."/>
            <person name="Lafos M."/>
            <person name="Crook M."/>
            <person name="Gross E."/>
            <person name="Simon M.F."/>
            <person name="Bueno dos Reis Junior F."/>
            <person name="Poole P.S."/>
            <person name="Venter S.N."/>
            <person name="James E.K."/>
        </authorList>
    </citation>
    <scope>NUCLEOTIDE SEQUENCE [LARGE SCALE GENOMIC DNA]</scope>
    <source>
        <strain evidence="3 4">GIMN1.004</strain>
    </source>
</reference>
<keyword evidence="4" id="KW-1185">Reference proteome</keyword>
<feature type="transmembrane region" description="Helical" evidence="1">
    <location>
        <begin position="314"/>
        <end position="338"/>
    </location>
</feature>
<dbReference type="AlphaFoldDB" id="A0A2N7VVR1"/>
<organism evidence="3 4">
    <name type="scientific">Trinickia dabaoshanensis</name>
    <dbReference type="NCBI Taxonomy" id="564714"/>
    <lineage>
        <taxon>Bacteria</taxon>
        <taxon>Pseudomonadati</taxon>
        <taxon>Pseudomonadota</taxon>
        <taxon>Betaproteobacteria</taxon>
        <taxon>Burkholderiales</taxon>
        <taxon>Burkholderiaceae</taxon>
        <taxon>Trinickia</taxon>
    </lineage>
</organism>
<dbReference type="Pfam" id="PF01757">
    <property type="entry name" value="Acyl_transf_3"/>
    <property type="match status" value="1"/>
</dbReference>
<protein>
    <recommendedName>
        <fullName evidence="2">Acyltransferase 3 domain-containing protein</fullName>
    </recommendedName>
</protein>
<feature type="transmembrane region" description="Helical" evidence="1">
    <location>
        <begin position="12"/>
        <end position="31"/>
    </location>
</feature>
<evidence type="ECO:0000313" key="3">
    <source>
        <dbReference type="EMBL" id="PMS21244.1"/>
    </source>
</evidence>
<keyword evidence="1" id="KW-0812">Transmembrane</keyword>
<evidence type="ECO:0000259" key="2">
    <source>
        <dbReference type="Pfam" id="PF01757"/>
    </source>
</evidence>
<evidence type="ECO:0000313" key="4">
    <source>
        <dbReference type="Proteomes" id="UP000235616"/>
    </source>
</evidence>
<sequence length="364" mass="39531">MKAKVMNKSFEGLRGVAALLVVLYHVPHLHAFSLFKAGYLAVDLFFVLSGFVMSMNYLGRLQSTADVRDFSIARMARLMPLLVVSYVIYFLIANAVALTEGERWLLPSVADVIATLSMTFGLGLPHVTVYNFASWSISTEFCNYLVFAFLCLMLGGRRRRAYAFLALSLVAGGCVLAIDLIHHCGHGKACMDNVASPGAMLRCTFGFFAGCFAFELSKRPSIVALLSRPAVSLALAASLCYAISLSTTHGIVAFGVPVLSASLIVSLSTDRGTLSTLLRAPAPQALGRLSYSLYLMHMPLLLVFERRLSDATGLAFGAELALFLIVLFIASQATFRIVENPGRKIILRRFTAQPRPEPVATTQA</sequence>
<feature type="transmembrane region" description="Helical" evidence="1">
    <location>
        <begin position="37"/>
        <end position="58"/>
    </location>
</feature>
<dbReference type="GO" id="GO:0016747">
    <property type="term" value="F:acyltransferase activity, transferring groups other than amino-acyl groups"/>
    <property type="evidence" value="ECO:0007669"/>
    <property type="project" value="InterPro"/>
</dbReference>
<feature type="transmembrane region" description="Helical" evidence="1">
    <location>
        <begin position="78"/>
        <end position="98"/>
    </location>
</feature>
<keyword evidence="1" id="KW-1133">Transmembrane helix</keyword>
<gene>
    <name evidence="3" type="ORF">C0Z18_08740</name>
</gene>
<comment type="caution">
    <text evidence="3">The sequence shown here is derived from an EMBL/GenBank/DDBJ whole genome shotgun (WGS) entry which is preliminary data.</text>
</comment>
<accession>A0A2N7VVR1</accession>
<dbReference type="PANTHER" id="PTHR23028">
    <property type="entry name" value="ACETYLTRANSFERASE"/>
    <property type="match status" value="1"/>
</dbReference>
<dbReference type="RefSeq" id="WP_102644986.1">
    <property type="nucleotide sequence ID" value="NZ_PNYA01000006.1"/>
</dbReference>